<dbReference type="KEGG" id="acan:ACA1_132870"/>
<dbReference type="AlphaFoldDB" id="L8GY90"/>
<feature type="compositionally biased region" description="Low complexity" evidence="1">
    <location>
        <begin position="166"/>
        <end position="180"/>
    </location>
</feature>
<dbReference type="EMBL" id="KB007975">
    <property type="protein sequence ID" value="ELR17051.1"/>
    <property type="molecule type" value="Genomic_DNA"/>
</dbReference>
<evidence type="ECO:0000256" key="1">
    <source>
        <dbReference type="SAM" id="MobiDB-lite"/>
    </source>
</evidence>
<name>L8GY90_ACACF</name>
<dbReference type="VEuPathDB" id="AmoebaDB:ACA1_132870"/>
<dbReference type="InterPro" id="IPR005024">
    <property type="entry name" value="Snf7_fam"/>
</dbReference>
<dbReference type="Pfam" id="PF03357">
    <property type="entry name" value="Snf7"/>
    <property type="match status" value="1"/>
</dbReference>
<dbReference type="RefSeq" id="XP_004339064.1">
    <property type="nucleotide sequence ID" value="XM_004339016.1"/>
</dbReference>
<dbReference type="OMA" id="DMIFQLR"/>
<dbReference type="GO" id="GO:0007034">
    <property type="term" value="P:vacuolar transport"/>
    <property type="evidence" value="ECO:0007669"/>
    <property type="project" value="InterPro"/>
</dbReference>
<sequence length="194" mass="21762">MEKQLFNLKWTSKQMQRESKHCEKREKQNKLKLKLAIQKGNMDGARIYAENAIREKNQSLNYLRLASRIDAVAGRVETAVRMRMVTKSMGGIVKNLEAASKSMNLEKMTKVMDQFEKEVENLDVQSMYMEGAMSQTSTLTTPQDQVDSLISQVADEHGLELSGQLATPQSAAPQPVAASSDDLQERLARLKALS</sequence>
<proteinExistence type="predicted"/>
<evidence type="ECO:0000313" key="3">
    <source>
        <dbReference type="Proteomes" id="UP000011083"/>
    </source>
</evidence>
<dbReference type="GeneID" id="14917746"/>
<dbReference type="PANTHER" id="PTHR10476">
    <property type="entry name" value="CHARGED MULTIVESICULAR BODY PROTEIN"/>
    <property type="match status" value="1"/>
</dbReference>
<dbReference type="OrthoDB" id="10266568at2759"/>
<dbReference type="Gene3D" id="6.10.140.1230">
    <property type="match status" value="1"/>
</dbReference>
<protein>
    <submittedName>
        <fullName evidence="2">Chromatin modifying protein 1b, putative</fullName>
    </submittedName>
</protein>
<dbReference type="STRING" id="1257118.L8GY90"/>
<dbReference type="Proteomes" id="UP000011083">
    <property type="component" value="Unassembled WGS sequence"/>
</dbReference>
<keyword evidence="3" id="KW-1185">Reference proteome</keyword>
<gene>
    <name evidence="2" type="ORF">ACA1_132870</name>
</gene>
<feature type="region of interest" description="Disordered" evidence="1">
    <location>
        <begin position="162"/>
        <end position="183"/>
    </location>
</feature>
<organism evidence="2 3">
    <name type="scientific">Acanthamoeba castellanii (strain ATCC 30010 / Neff)</name>
    <dbReference type="NCBI Taxonomy" id="1257118"/>
    <lineage>
        <taxon>Eukaryota</taxon>
        <taxon>Amoebozoa</taxon>
        <taxon>Discosea</taxon>
        <taxon>Longamoebia</taxon>
        <taxon>Centramoebida</taxon>
        <taxon>Acanthamoebidae</taxon>
        <taxon>Acanthamoeba</taxon>
    </lineage>
</organism>
<reference evidence="2 3" key="1">
    <citation type="journal article" date="2013" name="Genome Biol.">
        <title>Genome of Acanthamoeba castellanii highlights extensive lateral gene transfer and early evolution of tyrosine kinase signaling.</title>
        <authorList>
            <person name="Clarke M."/>
            <person name="Lohan A.J."/>
            <person name="Liu B."/>
            <person name="Lagkouvardos I."/>
            <person name="Roy S."/>
            <person name="Zafar N."/>
            <person name="Bertelli C."/>
            <person name="Schilde C."/>
            <person name="Kianianmomeni A."/>
            <person name="Burglin T.R."/>
            <person name="Frech C."/>
            <person name="Turcotte B."/>
            <person name="Kopec K.O."/>
            <person name="Synnott J.M."/>
            <person name="Choo C."/>
            <person name="Paponov I."/>
            <person name="Finkler A."/>
            <person name="Soon Heng Tan C."/>
            <person name="Hutchins A.P."/>
            <person name="Weinmeier T."/>
            <person name="Rattei T."/>
            <person name="Chu J.S."/>
            <person name="Gimenez G."/>
            <person name="Irimia M."/>
            <person name="Rigden D.J."/>
            <person name="Fitzpatrick D.A."/>
            <person name="Lorenzo-Morales J."/>
            <person name="Bateman A."/>
            <person name="Chiu C.H."/>
            <person name="Tang P."/>
            <person name="Hegemann P."/>
            <person name="Fromm H."/>
            <person name="Raoult D."/>
            <person name="Greub G."/>
            <person name="Miranda-Saavedra D."/>
            <person name="Chen N."/>
            <person name="Nash P."/>
            <person name="Ginger M.L."/>
            <person name="Horn M."/>
            <person name="Schaap P."/>
            <person name="Caler L."/>
            <person name="Loftus B."/>
        </authorList>
    </citation>
    <scope>NUCLEOTIDE SEQUENCE [LARGE SCALE GENOMIC DNA]</scope>
    <source>
        <strain evidence="2 3">Neff</strain>
    </source>
</reference>
<evidence type="ECO:0000313" key="2">
    <source>
        <dbReference type="EMBL" id="ELR17051.1"/>
    </source>
</evidence>
<accession>L8GY90</accession>